<evidence type="ECO:0000256" key="1">
    <source>
        <dbReference type="SAM" id="MobiDB-lite"/>
    </source>
</evidence>
<evidence type="ECO:0000313" key="2">
    <source>
        <dbReference type="EMBL" id="CAG8741421.1"/>
    </source>
</evidence>
<comment type="caution">
    <text evidence="2">The sequence shown here is derived from an EMBL/GenBank/DDBJ whole genome shotgun (WGS) entry which is preliminary data.</text>
</comment>
<evidence type="ECO:0000313" key="3">
    <source>
        <dbReference type="Proteomes" id="UP000789405"/>
    </source>
</evidence>
<feature type="compositionally biased region" description="Polar residues" evidence="1">
    <location>
        <begin position="28"/>
        <end position="48"/>
    </location>
</feature>
<proteinExistence type="predicted"/>
<sequence length="103" mass="12100">MKKLVKSHLKNCAYFKNKKGEDKVTQMLNNTDTNNESDVQTQDDFSNTEQERKGPLDRHVVCKLSKTKKLKLEQLILKMIVSNSWSFRWVDNPDSQATFKFFN</sequence>
<protein>
    <submittedName>
        <fullName evidence="2">1741_t:CDS:1</fullName>
    </submittedName>
</protein>
<keyword evidence="3" id="KW-1185">Reference proteome</keyword>
<organism evidence="2 3">
    <name type="scientific">Dentiscutata erythropus</name>
    <dbReference type="NCBI Taxonomy" id="1348616"/>
    <lineage>
        <taxon>Eukaryota</taxon>
        <taxon>Fungi</taxon>
        <taxon>Fungi incertae sedis</taxon>
        <taxon>Mucoromycota</taxon>
        <taxon>Glomeromycotina</taxon>
        <taxon>Glomeromycetes</taxon>
        <taxon>Diversisporales</taxon>
        <taxon>Gigasporaceae</taxon>
        <taxon>Dentiscutata</taxon>
    </lineage>
</organism>
<dbReference type="AlphaFoldDB" id="A0A9N9NKW7"/>
<feature type="region of interest" description="Disordered" evidence="1">
    <location>
        <begin position="28"/>
        <end position="53"/>
    </location>
</feature>
<dbReference type="Proteomes" id="UP000789405">
    <property type="component" value="Unassembled WGS sequence"/>
</dbReference>
<accession>A0A9N9NKW7</accession>
<gene>
    <name evidence="2" type="ORF">DERYTH_LOCUS16041</name>
</gene>
<reference evidence="2" key="1">
    <citation type="submission" date="2021-06" db="EMBL/GenBank/DDBJ databases">
        <authorList>
            <person name="Kallberg Y."/>
            <person name="Tangrot J."/>
            <person name="Rosling A."/>
        </authorList>
    </citation>
    <scope>NUCLEOTIDE SEQUENCE</scope>
    <source>
        <strain evidence="2">MA453B</strain>
    </source>
</reference>
<dbReference type="EMBL" id="CAJVPY010013586">
    <property type="protein sequence ID" value="CAG8741421.1"/>
    <property type="molecule type" value="Genomic_DNA"/>
</dbReference>
<name>A0A9N9NKW7_9GLOM</name>